<feature type="transmembrane region" description="Helical" evidence="1">
    <location>
        <begin position="303"/>
        <end position="328"/>
    </location>
</feature>
<feature type="transmembrane region" description="Helical" evidence="1">
    <location>
        <begin position="273"/>
        <end position="291"/>
    </location>
</feature>
<feature type="transmembrane region" description="Helical" evidence="1">
    <location>
        <begin position="334"/>
        <end position="355"/>
    </location>
</feature>
<evidence type="ECO:0000313" key="3">
    <source>
        <dbReference type="EMBL" id="TDN79230.1"/>
    </source>
</evidence>
<feature type="transmembrane region" description="Helical" evidence="1">
    <location>
        <begin position="210"/>
        <end position="229"/>
    </location>
</feature>
<feature type="transmembrane region" description="Helical" evidence="1">
    <location>
        <begin position="44"/>
        <end position="66"/>
    </location>
</feature>
<dbReference type="PANTHER" id="PTHR36927:SF3">
    <property type="entry name" value="GLUCANS BIOSYNTHESIS PROTEIN C"/>
    <property type="match status" value="1"/>
</dbReference>
<proteinExistence type="predicted"/>
<organism evidence="3 4">
    <name type="scientific">Stakelama pacifica</name>
    <dbReference type="NCBI Taxonomy" id="517720"/>
    <lineage>
        <taxon>Bacteria</taxon>
        <taxon>Pseudomonadati</taxon>
        <taxon>Pseudomonadota</taxon>
        <taxon>Alphaproteobacteria</taxon>
        <taxon>Sphingomonadales</taxon>
        <taxon>Sphingomonadaceae</taxon>
        <taxon>Stakelama</taxon>
    </lineage>
</organism>
<keyword evidence="1" id="KW-1133">Transmembrane helix</keyword>
<dbReference type="EMBL" id="SNWD01000013">
    <property type="protein sequence ID" value="TDN79230.1"/>
    <property type="molecule type" value="Genomic_DNA"/>
</dbReference>
<keyword evidence="4" id="KW-1185">Reference proteome</keyword>
<dbReference type="Pfam" id="PF01757">
    <property type="entry name" value="Acyl_transf_3"/>
    <property type="match status" value="1"/>
</dbReference>
<dbReference type="GO" id="GO:0016747">
    <property type="term" value="F:acyltransferase activity, transferring groups other than amino-acyl groups"/>
    <property type="evidence" value="ECO:0007669"/>
    <property type="project" value="InterPro"/>
</dbReference>
<keyword evidence="3" id="KW-0808">Transferase</keyword>
<reference evidence="3 4" key="1">
    <citation type="submission" date="2019-03" db="EMBL/GenBank/DDBJ databases">
        <title>Genomic Encyclopedia of Type Strains, Phase IV (KMG-IV): sequencing the most valuable type-strain genomes for metagenomic binning, comparative biology and taxonomic classification.</title>
        <authorList>
            <person name="Goeker M."/>
        </authorList>
    </citation>
    <scope>NUCLEOTIDE SEQUENCE [LARGE SCALE GENOMIC DNA]</scope>
    <source>
        <strain evidence="3 4">DSM 25059</strain>
    </source>
</reference>
<sequence length="383" mass="43812">MERHYGMDWLRVGAFALLILYHIGMVFVPWGYHVKSPLIADWAVVPMLAVNAWRLSLLFLVSGFASRALLERSGGIAPFVRNRSFRLLVPLLFGMAVIVPPQAWVELVTQRDYSDGFFHFWTADYFRFGTLDGMVLPNWNHLWFVAYLWFYTMVVASITALLRPRWMQAVFDRLFGTVAMLILPLGWLICVHVFWFPMVGETHSFVGDDIAHFSYFPLFLFGIGLARSVPAMQAIRRWAKLAALLAVAGYGFIVWCEVHWANGMARWAVRPYLLAHATQQWCGIVALIAIADRFWNRDHRWRAVLTEAVFPFYIIHQTIIVVVMWVLLRNGISGLGAFAALVAATVAGCWAFYLIGRKVRPLRPLVGLRYHRPQRPGATLAVR</sequence>
<evidence type="ECO:0000259" key="2">
    <source>
        <dbReference type="Pfam" id="PF01757"/>
    </source>
</evidence>
<evidence type="ECO:0000313" key="4">
    <source>
        <dbReference type="Proteomes" id="UP000295493"/>
    </source>
</evidence>
<feature type="transmembrane region" description="Helical" evidence="1">
    <location>
        <begin position="12"/>
        <end position="32"/>
    </location>
</feature>
<dbReference type="Proteomes" id="UP000295493">
    <property type="component" value="Unassembled WGS sequence"/>
</dbReference>
<feature type="domain" description="Acyltransferase 3" evidence="2">
    <location>
        <begin position="5"/>
        <end position="353"/>
    </location>
</feature>
<dbReference type="PANTHER" id="PTHR36927">
    <property type="entry name" value="BLR4337 PROTEIN"/>
    <property type="match status" value="1"/>
</dbReference>
<keyword evidence="1" id="KW-0812">Transmembrane</keyword>
<comment type="caution">
    <text evidence="3">The sequence shown here is derived from an EMBL/GenBank/DDBJ whole genome shotgun (WGS) entry which is preliminary data.</text>
</comment>
<dbReference type="InterPro" id="IPR050623">
    <property type="entry name" value="Glucan_succinyl_AcylTrfase"/>
</dbReference>
<name>A0A4R6FEU4_9SPHN</name>
<feature type="transmembrane region" description="Helical" evidence="1">
    <location>
        <begin position="174"/>
        <end position="198"/>
    </location>
</feature>
<evidence type="ECO:0000256" key="1">
    <source>
        <dbReference type="SAM" id="Phobius"/>
    </source>
</evidence>
<keyword evidence="1" id="KW-0472">Membrane</keyword>
<dbReference type="InterPro" id="IPR002656">
    <property type="entry name" value="Acyl_transf_3_dom"/>
</dbReference>
<accession>A0A4R6FEU4</accession>
<feature type="transmembrane region" description="Helical" evidence="1">
    <location>
        <begin position="241"/>
        <end position="261"/>
    </location>
</feature>
<keyword evidence="3" id="KW-0012">Acyltransferase</keyword>
<feature type="transmembrane region" description="Helical" evidence="1">
    <location>
        <begin position="87"/>
        <end position="105"/>
    </location>
</feature>
<gene>
    <name evidence="3" type="ORF">EV664_1138</name>
</gene>
<dbReference type="AlphaFoldDB" id="A0A4R6FEU4"/>
<feature type="transmembrane region" description="Helical" evidence="1">
    <location>
        <begin position="141"/>
        <end position="162"/>
    </location>
</feature>
<protein>
    <submittedName>
        <fullName evidence="3">Acyltransferase-like protein</fullName>
    </submittedName>
</protein>
<dbReference type="RefSeq" id="WP_162848879.1">
    <property type="nucleotide sequence ID" value="NZ_BMLU01000012.1"/>
</dbReference>